<evidence type="ECO:0000256" key="1">
    <source>
        <dbReference type="ARBA" id="ARBA00022829"/>
    </source>
</evidence>
<keyword evidence="3" id="KW-0963">Cytoplasm</keyword>
<reference evidence="4" key="1">
    <citation type="submission" date="2020-10" db="EMBL/GenBank/DDBJ databases">
        <authorList>
            <person name="Gilroy R."/>
        </authorList>
    </citation>
    <scope>NUCLEOTIDE SEQUENCE</scope>
    <source>
        <strain evidence="4">CHK193-30670</strain>
    </source>
</reference>
<evidence type="ECO:0000313" key="4">
    <source>
        <dbReference type="EMBL" id="HIU39741.1"/>
    </source>
</evidence>
<comment type="subcellular location">
    <subcellularLocation>
        <location evidence="3">Cytoplasm</location>
    </subcellularLocation>
    <text evidence="3">Associated with two foci at the outer edges of the nucleoid region in young cells, and at four foci within both cell halves in older cells.</text>
</comment>
<dbReference type="GO" id="GO:0051301">
    <property type="term" value="P:cell division"/>
    <property type="evidence" value="ECO:0007669"/>
    <property type="project" value="UniProtKB-KW"/>
</dbReference>
<comment type="similarity">
    <text evidence="3">Belongs to the ScpA family.</text>
</comment>
<dbReference type="PANTHER" id="PTHR33969:SF2">
    <property type="entry name" value="SEGREGATION AND CONDENSATION PROTEIN A"/>
    <property type="match status" value="1"/>
</dbReference>
<keyword evidence="3" id="KW-0132">Cell division</keyword>
<dbReference type="GO" id="GO:0007059">
    <property type="term" value="P:chromosome segregation"/>
    <property type="evidence" value="ECO:0007669"/>
    <property type="project" value="UniProtKB-UniRule"/>
</dbReference>
<dbReference type="GO" id="GO:0005737">
    <property type="term" value="C:cytoplasm"/>
    <property type="evidence" value="ECO:0007669"/>
    <property type="project" value="UniProtKB-SubCell"/>
</dbReference>
<dbReference type="NCBIfam" id="NF000994">
    <property type="entry name" value="PRK00104.1-3"/>
    <property type="match status" value="1"/>
</dbReference>
<protein>
    <recommendedName>
        <fullName evidence="2 3">Segregation and condensation protein A</fullName>
    </recommendedName>
</protein>
<dbReference type="Proteomes" id="UP000824074">
    <property type="component" value="Unassembled WGS sequence"/>
</dbReference>
<comment type="caution">
    <text evidence="4">The sequence shown here is derived from an EMBL/GenBank/DDBJ whole genome shotgun (WGS) entry which is preliminary data.</text>
</comment>
<proteinExistence type="inferred from homology"/>
<dbReference type="InterPro" id="IPR023093">
    <property type="entry name" value="ScpA-like_C"/>
</dbReference>
<dbReference type="InterPro" id="IPR003768">
    <property type="entry name" value="ScpA"/>
</dbReference>
<dbReference type="HAMAP" id="MF_01805">
    <property type="entry name" value="ScpA"/>
    <property type="match status" value="1"/>
</dbReference>
<dbReference type="EMBL" id="DVMT01000004">
    <property type="protein sequence ID" value="HIU39741.1"/>
    <property type="molecule type" value="Genomic_DNA"/>
</dbReference>
<comment type="function">
    <text evidence="3">Participates in chromosomal partition during cell division. May act via the formation of a condensin-like complex containing Smc and ScpB that pull DNA away from mid-cell into both cell halves.</text>
</comment>
<comment type="subunit">
    <text evidence="3">Component of a cohesin-like complex composed of ScpA, ScpB and the Smc homodimer, in which ScpA and ScpB bind to the head domain of Smc. The presence of the three proteins is required for the association of the complex with DNA.</text>
</comment>
<sequence length="240" mass="28372">MQYKVMINEFEGPLDLLLHLIKENDIDIYDIKIEEVTKQYLDYIKAMKELNLSIASEYLVMASELIEIKSKMLLPKKEVKEEDDYEEDPKELLIQRLLNYKKYKEVTNEFKELEETRKQVFTKEPSNLSYYAINEENNDDVSLTDLMDAINNLLKRKELEKPIETKITKKELSVTERVNKIRSILKCKKEVNFDELFDVQTKEEVIVSFLSILEMVKKNEITLTQDKNFNAIKVTLKEGV</sequence>
<dbReference type="GO" id="GO:0006260">
    <property type="term" value="P:DNA replication"/>
    <property type="evidence" value="ECO:0007669"/>
    <property type="project" value="UniProtKB-UniRule"/>
</dbReference>
<dbReference type="AlphaFoldDB" id="A0A9D1INB5"/>
<evidence type="ECO:0000256" key="3">
    <source>
        <dbReference type="HAMAP-Rule" id="MF_01805"/>
    </source>
</evidence>
<organism evidence="4 5">
    <name type="scientific">Candidatus Aphodocola excrementigallinarum</name>
    <dbReference type="NCBI Taxonomy" id="2840670"/>
    <lineage>
        <taxon>Bacteria</taxon>
        <taxon>Bacillati</taxon>
        <taxon>Bacillota</taxon>
        <taxon>Bacilli</taxon>
        <taxon>Candidatus Aphodocola</taxon>
    </lineage>
</organism>
<dbReference type="Gene3D" id="1.10.10.580">
    <property type="entry name" value="Structural maintenance of chromosome 1. Chain E"/>
    <property type="match status" value="1"/>
</dbReference>
<reference evidence="4" key="2">
    <citation type="journal article" date="2021" name="PeerJ">
        <title>Extensive microbial diversity within the chicken gut microbiome revealed by metagenomics and culture.</title>
        <authorList>
            <person name="Gilroy R."/>
            <person name="Ravi A."/>
            <person name="Getino M."/>
            <person name="Pursley I."/>
            <person name="Horton D.L."/>
            <person name="Alikhan N.F."/>
            <person name="Baker D."/>
            <person name="Gharbi K."/>
            <person name="Hall N."/>
            <person name="Watson M."/>
            <person name="Adriaenssens E.M."/>
            <person name="Foster-Nyarko E."/>
            <person name="Jarju S."/>
            <person name="Secka A."/>
            <person name="Antonio M."/>
            <person name="Oren A."/>
            <person name="Chaudhuri R.R."/>
            <person name="La Ragione R."/>
            <person name="Hildebrand F."/>
            <person name="Pallen M.J."/>
        </authorList>
    </citation>
    <scope>NUCLEOTIDE SEQUENCE</scope>
    <source>
        <strain evidence="4">CHK193-30670</strain>
    </source>
</reference>
<accession>A0A9D1INB5</accession>
<evidence type="ECO:0000256" key="2">
    <source>
        <dbReference type="ARBA" id="ARBA00044777"/>
    </source>
</evidence>
<gene>
    <name evidence="3" type="primary">scpA</name>
    <name evidence="4" type="ORF">IAB68_00355</name>
</gene>
<name>A0A9D1INB5_9FIRM</name>
<keyword evidence="1 3" id="KW-0159">Chromosome partition</keyword>
<dbReference type="Gene3D" id="6.10.250.2410">
    <property type="match status" value="1"/>
</dbReference>
<dbReference type="Pfam" id="PF02616">
    <property type="entry name" value="SMC_ScpA"/>
    <property type="match status" value="1"/>
</dbReference>
<keyword evidence="3" id="KW-0131">Cell cycle</keyword>
<dbReference type="PANTHER" id="PTHR33969">
    <property type="entry name" value="SEGREGATION AND CONDENSATION PROTEIN A"/>
    <property type="match status" value="1"/>
</dbReference>
<evidence type="ECO:0000313" key="5">
    <source>
        <dbReference type="Proteomes" id="UP000824074"/>
    </source>
</evidence>